<accession>A0A8H6MKR9</accession>
<protein>
    <submittedName>
        <fullName evidence="2">Phosphoglycerate mutase</fullName>
    </submittedName>
</protein>
<proteinExistence type="predicted"/>
<evidence type="ECO:0000256" key="1">
    <source>
        <dbReference type="SAM" id="MobiDB-lite"/>
    </source>
</evidence>
<sequence length="552" mass="60574">MSGPLICSVTRLSSLYENTPSSLSTLCEDPLIFVRFEIRRPMAVVHEDMMQSLLTSGTGPQIETQKRRVKVFELEGQPDTSSEIRDATHNRREEPESTSKSQEHLAKISPSPESGEVQDLEVGKASVDNEVVFVKTVPAVIQGHLGAFLAHPMGVGKTITYQGVIAAVSDTSAYIEPTLTILSNTFDFIRITDWRDVGNGTNAKTTKSYKYWEVEGVNLLQSAGARVRLAPQASGESDGRGLVVANSRSVVTNSGAIDTSMAKILREILGRQTRPPITVAAAGSPITNGLTDMTLVLSLLRNQMNGPRSVRQELGATSPDFIEFAKIACVKVFGCILRRPSSSTSRGHHIMDKKPVVTMNLECQIDDQFREPMDHLIATVGNTVVKRLQDARAVDSDGPSGSVKVKENTTSRMDSDIHIITKSKEIRQLELATHMSGFLQAWENTQGAQSLVVEDLLDSSDDDVSWRQTCQFFGHDETLVTRRPGHCRQFPDTKCKLRPHQLDDVQRVIEQVVADGHLGALLAPPMGVGKMITYQGVVAVRRLGPQARSPRR</sequence>
<gene>
    <name evidence="2" type="ORF">CSOJ01_13095</name>
</gene>
<dbReference type="InterPro" id="IPR027417">
    <property type="entry name" value="P-loop_NTPase"/>
</dbReference>
<dbReference type="AlphaFoldDB" id="A0A8H6MKR9"/>
<name>A0A8H6MKR9_9PEZI</name>
<evidence type="ECO:0000313" key="2">
    <source>
        <dbReference type="EMBL" id="KAF6796954.1"/>
    </source>
</evidence>
<keyword evidence="3" id="KW-1185">Reference proteome</keyword>
<organism evidence="2 3">
    <name type="scientific">Colletotrichum sojae</name>
    <dbReference type="NCBI Taxonomy" id="2175907"/>
    <lineage>
        <taxon>Eukaryota</taxon>
        <taxon>Fungi</taxon>
        <taxon>Dikarya</taxon>
        <taxon>Ascomycota</taxon>
        <taxon>Pezizomycotina</taxon>
        <taxon>Sordariomycetes</taxon>
        <taxon>Hypocreomycetidae</taxon>
        <taxon>Glomerellales</taxon>
        <taxon>Glomerellaceae</taxon>
        <taxon>Colletotrichum</taxon>
        <taxon>Colletotrichum orchidearum species complex</taxon>
    </lineage>
</organism>
<evidence type="ECO:0000313" key="3">
    <source>
        <dbReference type="Proteomes" id="UP000652219"/>
    </source>
</evidence>
<dbReference type="SUPFAM" id="SSF52540">
    <property type="entry name" value="P-loop containing nucleoside triphosphate hydrolases"/>
    <property type="match status" value="1"/>
</dbReference>
<dbReference type="EMBL" id="WIGN01000363">
    <property type="protein sequence ID" value="KAF6796954.1"/>
    <property type="molecule type" value="Genomic_DNA"/>
</dbReference>
<reference evidence="2 3" key="1">
    <citation type="journal article" date="2020" name="Phytopathology">
        <title>Genome Sequence Resources of Colletotrichum truncatum, C. plurivorum, C. musicola, and C. sojae: Four Species Pathogenic to Soybean (Glycine max).</title>
        <authorList>
            <person name="Rogerio F."/>
            <person name="Boufleur T.R."/>
            <person name="Ciampi-Guillardi M."/>
            <person name="Sukno S.A."/>
            <person name="Thon M.R."/>
            <person name="Massola Junior N.S."/>
            <person name="Baroncelli R."/>
        </authorList>
    </citation>
    <scope>NUCLEOTIDE SEQUENCE [LARGE SCALE GENOMIC DNA]</scope>
    <source>
        <strain evidence="2 3">LFN0009</strain>
    </source>
</reference>
<comment type="caution">
    <text evidence="2">The sequence shown here is derived from an EMBL/GenBank/DDBJ whole genome shotgun (WGS) entry which is preliminary data.</text>
</comment>
<dbReference type="Proteomes" id="UP000652219">
    <property type="component" value="Unassembled WGS sequence"/>
</dbReference>
<feature type="region of interest" description="Disordered" evidence="1">
    <location>
        <begin position="73"/>
        <end position="120"/>
    </location>
</feature>
<feature type="compositionally biased region" description="Basic and acidic residues" evidence="1">
    <location>
        <begin position="82"/>
        <end position="106"/>
    </location>
</feature>